<protein>
    <submittedName>
        <fullName evidence="2">Uncharacterized protein</fullName>
    </submittedName>
</protein>
<evidence type="ECO:0000313" key="3">
    <source>
        <dbReference type="Proteomes" id="UP001346869"/>
    </source>
</evidence>
<reference evidence="2 3" key="1">
    <citation type="journal article" date="2023" name="Genes (Basel)">
        <title>Chromosome-Level Genome Assembly and Circadian Gene Repertoire of the Patagonia Blennie Eleginops maclovinus-The Closest Ancestral Proxy of Antarctic Cryonotothenioids.</title>
        <authorList>
            <person name="Cheng C.C."/>
            <person name="Rivera-Colon A.G."/>
            <person name="Minhas B.F."/>
            <person name="Wilson L."/>
            <person name="Rayamajhi N."/>
            <person name="Vargas-Chacoff L."/>
            <person name="Catchen J.M."/>
        </authorList>
    </citation>
    <scope>NUCLEOTIDE SEQUENCE [LARGE SCALE GENOMIC DNA]</scope>
    <source>
        <strain evidence="2">JMC-PN-2008</strain>
    </source>
</reference>
<reference evidence="2 3" key="2">
    <citation type="journal article" date="2023" name="Mol. Biol. Evol.">
        <title>Genomics of Secondarily Temperate Adaptation in the Only Non-Antarctic Icefish.</title>
        <authorList>
            <person name="Rivera-Colon A.G."/>
            <person name="Rayamajhi N."/>
            <person name="Minhas B.F."/>
            <person name="Madrigal G."/>
            <person name="Bilyk K.T."/>
            <person name="Yoon V."/>
            <person name="Hune M."/>
            <person name="Gregory S."/>
            <person name="Cheng C.H.C."/>
            <person name="Catchen J.M."/>
        </authorList>
    </citation>
    <scope>NUCLEOTIDE SEQUENCE [LARGE SCALE GENOMIC DNA]</scope>
    <source>
        <strain evidence="2">JMC-PN-2008</strain>
    </source>
</reference>
<organism evidence="2 3">
    <name type="scientific">Eleginops maclovinus</name>
    <name type="common">Patagonian blennie</name>
    <name type="synonym">Eleginus maclovinus</name>
    <dbReference type="NCBI Taxonomy" id="56733"/>
    <lineage>
        <taxon>Eukaryota</taxon>
        <taxon>Metazoa</taxon>
        <taxon>Chordata</taxon>
        <taxon>Craniata</taxon>
        <taxon>Vertebrata</taxon>
        <taxon>Euteleostomi</taxon>
        <taxon>Actinopterygii</taxon>
        <taxon>Neopterygii</taxon>
        <taxon>Teleostei</taxon>
        <taxon>Neoteleostei</taxon>
        <taxon>Acanthomorphata</taxon>
        <taxon>Eupercaria</taxon>
        <taxon>Perciformes</taxon>
        <taxon>Notothenioidei</taxon>
        <taxon>Eleginopidae</taxon>
        <taxon>Eleginops</taxon>
    </lineage>
</organism>
<gene>
    <name evidence="2" type="ORF">PBY51_015610</name>
</gene>
<dbReference type="EMBL" id="JAUZQC010000010">
    <property type="protein sequence ID" value="KAK5864361.1"/>
    <property type="molecule type" value="Genomic_DNA"/>
</dbReference>
<dbReference type="Proteomes" id="UP001346869">
    <property type="component" value="Unassembled WGS sequence"/>
</dbReference>
<accession>A0AAN7XHI3</accession>
<feature type="region of interest" description="Disordered" evidence="1">
    <location>
        <begin position="44"/>
        <end position="67"/>
    </location>
</feature>
<name>A0AAN7XHI3_ELEMC</name>
<evidence type="ECO:0000256" key="1">
    <source>
        <dbReference type="SAM" id="MobiDB-lite"/>
    </source>
</evidence>
<dbReference type="AlphaFoldDB" id="A0AAN7XHI3"/>
<keyword evidence="3" id="KW-1185">Reference proteome</keyword>
<proteinExistence type="predicted"/>
<comment type="caution">
    <text evidence="2">The sequence shown here is derived from an EMBL/GenBank/DDBJ whole genome shotgun (WGS) entry which is preliminary data.</text>
</comment>
<evidence type="ECO:0000313" key="2">
    <source>
        <dbReference type="EMBL" id="KAK5864361.1"/>
    </source>
</evidence>
<feature type="compositionally biased region" description="Low complexity" evidence="1">
    <location>
        <begin position="1"/>
        <end position="26"/>
    </location>
</feature>
<sequence length="67" mass="6905">MSIALHSPGLLGLGSPPCSHSSSPSPRADLSKQLCSVQLKASEVYPQSSGPIGIPPVQSLRSGVRRP</sequence>
<feature type="region of interest" description="Disordered" evidence="1">
    <location>
        <begin position="1"/>
        <end position="31"/>
    </location>
</feature>